<keyword evidence="5" id="KW-1185">Reference proteome</keyword>
<dbReference type="Gene3D" id="3.20.20.370">
    <property type="entry name" value="Glycoside hydrolase/deacetylase"/>
    <property type="match status" value="1"/>
</dbReference>
<evidence type="ECO:0000256" key="2">
    <source>
        <dbReference type="ARBA" id="ARBA00022801"/>
    </source>
</evidence>
<sequence length="211" mass="24341">MVTYWVKTPQWLKKLFPKEIIWDMPVGNEPAVYLTFDDGPHPTATAFVLDELAKYNAKATFFCVGNNVVLHNEMYNRILAEGHVTGNHTYDHISGWKNENFTYLKNITRAAQVISNKIFRPPYGRIKLTQARKLINAHPAWKIYMWDIITGDFDKNITPQQCAAHALNHIQPGSIIVFHDSEKAWERMHFALPKVLEHCKAMGWQLKALPV</sequence>
<organism evidence="4 5">
    <name type="scientific">Flavipsychrobacter stenotrophus</name>
    <dbReference type="NCBI Taxonomy" id="2077091"/>
    <lineage>
        <taxon>Bacteria</taxon>
        <taxon>Pseudomonadati</taxon>
        <taxon>Bacteroidota</taxon>
        <taxon>Chitinophagia</taxon>
        <taxon>Chitinophagales</taxon>
        <taxon>Chitinophagaceae</taxon>
        <taxon>Flavipsychrobacter</taxon>
    </lineage>
</organism>
<dbReference type="GO" id="GO:0005975">
    <property type="term" value="P:carbohydrate metabolic process"/>
    <property type="evidence" value="ECO:0007669"/>
    <property type="project" value="InterPro"/>
</dbReference>
<dbReference type="AlphaFoldDB" id="A0A2S7SZ13"/>
<dbReference type="GO" id="GO:0046872">
    <property type="term" value="F:metal ion binding"/>
    <property type="evidence" value="ECO:0007669"/>
    <property type="project" value="UniProtKB-KW"/>
</dbReference>
<dbReference type="PANTHER" id="PTHR10587">
    <property type="entry name" value="GLYCOSYL TRANSFERASE-RELATED"/>
    <property type="match status" value="1"/>
</dbReference>
<accession>A0A2S7SZ13</accession>
<dbReference type="RefSeq" id="WP_105037078.1">
    <property type="nucleotide sequence ID" value="NZ_PPSL01000001.1"/>
</dbReference>
<proteinExistence type="predicted"/>
<evidence type="ECO:0000259" key="3">
    <source>
        <dbReference type="PROSITE" id="PS51677"/>
    </source>
</evidence>
<dbReference type="SUPFAM" id="SSF88713">
    <property type="entry name" value="Glycoside hydrolase/deacetylase"/>
    <property type="match status" value="1"/>
</dbReference>
<dbReference type="PANTHER" id="PTHR10587:SF133">
    <property type="entry name" value="CHITIN DEACETYLASE 1-RELATED"/>
    <property type="match status" value="1"/>
</dbReference>
<comment type="caution">
    <text evidence="4">The sequence shown here is derived from an EMBL/GenBank/DDBJ whole genome shotgun (WGS) entry which is preliminary data.</text>
</comment>
<keyword evidence="2" id="KW-0378">Hydrolase</keyword>
<evidence type="ECO:0000256" key="1">
    <source>
        <dbReference type="ARBA" id="ARBA00022723"/>
    </source>
</evidence>
<dbReference type="OrthoDB" id="9812065at2"/>
<evidence type="ECO:0000313" key="5">
    <source>
        <dbReference type="Proteomes" id="UP000239872"/>
    </source>
</evidence>
<dbReference type="Proteomes" id="UP000239872">
    <property type="component" value="Unassembled WGS sequence"/>
</dbReference>
<gene>
    <name evidence="4" type="ORF">CJD36_000075</name>
</gene>
<protein>
    <submittedName>
        <fullName evidence="4">Polysaccharide deacetylase family protein</fullName>
    </submittedName>
</protein>
<dbReference type="PROSITE" id="PS51677">
    <property type="entry name" value="NODB"/>
    <property type="match status" value="1"/>
</dbReference>
<reference evidence="4 5" key="1">
    <citation type="submission" date="2018-01" db="EMBL/GenBank/DDBJ databases">
        <title>A novel member of the phylum Bacteroidetes isolated from glacier ice.</title>
        <authorList>
            <person name="Liu Q."/>
            <person name="Xin Y.-H."/>
        </authorList>
    </citation>
    <scope>NUCLEOTIDE SEQUENCE [LARGE SCALE GENOMIC DNA]</scope>
    <source>
        <strain evidence="4 5">RB1R16</strain>
    </source>
</reference>
<keyword evidence="1" id="KW-0479">Metal-binding</keyword>
<dbReference type="EMBL" id="PPSL01000001">
    <property type="protein sequence ID" value="PQJ12193.1"/>
    <property type="molecule type" value="Genomic_DNA"/>
</dbReference>
<name>A0A2S7SZ13_9BACT</name>
<feature type="domain" description="NodB homology" evidence="3">
    <location>
        <begin position="30"/>
        <end position="207"/>
    </location>
</feature>
<dbReference type="InterPro" id="IPR002509">
    <property type="entry name" value="NODB_dom"/>
</dbReference>
<evidence type="ECO:0000313" key="4">
    <source>
        <dbReference type="EMBL" id="PQJ12193.1"/>
    </source>
</evidence>
<dbReference type="InterPro" id="IPR050248">
    <property type="entry name" value="Polysacc_deacetylase_ArnD"/>
</dbReference>
<dbReference type="InterPro" id="IPR011330">
    <property type="entry name" value="Glyco_hydro/deAcase_b/a-brl"/>
</dbReference>
<dbReference type="GO" id="GO:0016020">
    <property type="term" value="C:membrane"/>
    <property type="evidence" value="ECO:0007669"/>
    <property type="project" value="TreeGrafter"/>
</dbReference>
<dbReference type="GO" id="GO:0016810">
    <property type="term" value="F:hydrolase activity, acting on carbon-nitrogen (but not peptide) bonds"/>
    <property type="evidence" value="ECO:0007669"/>
    <property type="project" value="InterPro"/>
</dbReference>
<dbReference type="Pfam" id="PF01522">
    <property type="entry name" value="Polysacc_deac_1"/>
    <property type="match status" value="1"/>
</dbReference>